<dbReference type="InterPro" id="IPR004843">
    <property type="entry name" value="Calcineurin-like_PHP"/>
</dbReference>
<evidence type="ECO:0000256" key="4">
    <source>
        <dbReference type="ARBA" id="ARBA00025742"/>
    </source>
</evidence>
<name>A0A919N0H9_9ACTN</name>
<dbReference type="Pfam" id="PF00149">
    <property type="entry name" value="Metallophos"/>
    <property type="match status" value="1"/>
</dbReference>
<sequence>MRILHLSDTHVRRETGADARGVDARESLRRILHDCAEIPGLDALVLTGDVADDGSREAYADVRDLLAAFTREQGIPAYVTTGNHDERHAFTQVLGTGHADRPITHLESADGERAAVSTVRGVRIVTLDSLVPGKGYGLLSRTQLDWLRAVLAGPAPHGTVVAFHHPPIHVPGVAVQRALGLQNPAELAEAIAGSDVRLLLCGHFHLQLTGALGGVPVWVTPGVVNRIDLTAAHGTERTVRGASASVVDLPEDGPPVMHTVHAHDPRAGATLHHADAVEVSEIIAKLGPEP</sequence>
<comment type="similarity">
    <text evidence="4">Belongs to the cyclic nucleotide phosphodiesterase class-III family.</text>
</comment>
<dbReference type="EMBL" id="BOMV01000024">
    <property type="protein sequence ID" value="GIE95122.1"/>
    <property type="molecule type" value="Genomic_DNA"/>
</dbReference>
<evidence type="ECO:0000259" key="5">
    <source>
        <dbReference type="Pfam" id="PF00149"/>
    </source>
</evidence>
<evidence type="ECO:0000313" key="7">
    <source>
        <dbReference type="Proteomes" id="UP000636960"/>
    </source>
</evidence>
<dbReference type="InterPro" id="IPR050884">
    <property type="entry name" value="CNP_phosphodiesterase-III"/>
</dbReference>
<keyword evidence="2" id="KW-0378">Hydrolase</keyword>
<dbReference type="AlphaFoldDB" id="A0A919N0H9"/>
<dbReference type="PANTHER" id="PTHR42988:SF2">
    <property type="entry name" value="CYCLIC NUCLEOTIDE PHOSPHODIESTERASE CBUA0032-RELATED"/>
    <property type="match status" value="1"/>
</dbReference>
<feature type="domain" description="Calcineurin-like phosphoesterase" evidence="5">
    <location>
        <begin position="1"/>
        <end position="205"/>
    </location>
</feature>
<comment type="caution">
    <text evidence="6">The sequence shown here is derived from an EMBL/GenBank/DDBJ whole genome shotgun (WGS) entry which is preliminary data.</text>
</comment>
<keyword evidence="7" id="KW-1185">Reference proteome</keyword>
<dbReference type="SUPFAM" id="SSF56300">
    <property type="entry name" value="Metallo-dependent phosphatases"/>
    <property type="match status" value="1"/>
</dbReference>
<protein>
    <submittedName>
        <fullName evidence="6">Phosphohydrolase</fullName>
    </submittedName>
</protein>
<accession>A0A919N0H9</accession>
<evidence type="ECO:0000313" key="6">
    <source>
        <dbReference type="EMBL" id="GIE95122.1"/>
    </source>
</evidence>
<keyword evidence="1" id="KW-0479">Metal-binding</keyword>
<organism evidence="6 7">
    <name type="scientific">Paractinoplanes rishiriensis</name>
    <dbReference type="NCBI Taxonomy" id="1050105"/>
    <lineage>
        <taxon>Bacteria</taxon>
        <taxon>Bacillati</taxon>
        <taxon>Actinomycetota</taxon>
        <taxon>Actinomycetes</taxon>
        <taxon>Micromonosporales</taxon>
        <taxon>Micromonosporaceae</taxon>
        <taxon>Paractinoplanes</taxon>
    </lineage>
</organism>
<dbReference type="GO" id="GO:0046872">
    <property type="term" value="F:metal ion binding"/>
    <property type="evidence" value="ECO:0007669"/>
    <property type="project" value="UniProtKB-KW"/>
</dbReference>
<reference evidence="6" key="1">
    <citation type="submission" date="2021-01" db="EMBL/GenBank/DDBJ databases">
        <title>Whole genome shotgun sequence of Actinoplanes rishiriensis NBRC 108556.</title>
        <authorList>
            <person name="Komaki H."/>
            <person name="Tamura T."/>
        </authorList>
    </citation>
    <scope>NUCLEOTIDE SEQUENCE</scope>
    <source>
        <strain evidence="6">NBRC 108556</strain>
    </source>
</reference>
<evidence type="ECO:0000256" key="1">
    <source>
        <dbReference type="ARBA" id="ARBA00022723"/>
    </source>
</evidence>
<dbReference type="InterPro" id="IPR029052">
    <property type="entry name" value="Metallo-depent_PP-like"/>
</dbReference>
<keyword evidence="3" id="KW-0408">Iron</keyword>
<dbReference type="GO" id="GO:0016787">
    <property type="term" value="F:hydrolase activity"/>
    <property type="evidence" value="ECO:0007669"/>
    <property type="project" value="UniProtKB-KW"/>
</dbReference>
<dbReference type="Proteomes" id="UP000636960">
    <property type="component" value="Unassembled WGS sequence"/>
</dbReference>
<gene>
    <name evidence="6" type="ORF">Ari01nite_25870</name>
</gene>
<evidence type="ECO:0000256" key="2">
    <source>
        <dbReference type="ARBA" id="ARBA00022801"/>
    </source>
</evidence>
<evidence type="ECO:0000256" key="3">
    <source>
        <dbReference type="ARBA" id="ARBA00023004"/>
    </source>
</evidence>
<dbReference type="RefSeq" id="WP_203781426.1">
    <property type="nucleotide sequence ID" value="NZ_BOMV01000024.1"/>
</dbReference>
<dbReference type="PANTHER" id="PTHR42988">
    <property type="entry name" value="PHOSPHOHYDROLASE"/>
    <property type="match status" value="1"/>
</dbReference>
<proteinExistence type="inferred from homology"/>
<dbReference type="Gene3D" id="3.60.21.10">
    <property type="match status" value="1"/>
</dbReference>